<evidence type="ECO:0000256" key="5">
    <source>
        <dbReference type="ARBA" id="ARBA00022692"/>
    </source>
</evidence>
<evidence type="ECO:0000313" key="17">
    <source>
        <dbReference type="Proteomes" id="UP001320245"/>
    </source>
</evidence>
<keyword evidence="11 14" id="KW-0472">Membrane</keyword>
<dbReference type="Gene3D" id="1.10.630.10">
    <property type="entry name" value="Cytochrome P450"/>
    <property type="match status" value="1"/>
</dbReference>
<dbReference type="Proteomes" id="UP001320245">
    <property type="component" value="Unassembled WGS sequence"/>
</dbReference>
<dbReference type="GO" id="GO:0005506">
    <property type="term" value="F:iron ion binding"/>
    <property type="evidence" value="ECO:0007669"/>
    <property type="project" value="InterPro"/>
</dbReference>
<reference evidence="16 17" key="1">
    <citation type="journal article" date="2023" name="PLoS ONE">
        <title>Cytospora paraplurivora sp. nov. isolated from orchards with fruit tree decline syndrome in Ontario, Canada.</title>
        <authorList>
            <person name="Ilyukhin E."/>
            <person name="Nguyen H.D.T."/>
            <person name="Castle A.J."/>
            <person name="Ellouze W."/>
        </authorList>
    </citation>
    <scope>NUCLEOTIDE SEQUENCE [LARGE SCALE GENOMIC DNA]</scope>
    <source>
        <strain evidence="16 17">FDS-564</strain>
    </source>
</reference>
<comment type="cofactor">
    <cofactor evidence="1 12">
        <name>heme</name>
        <dbReference type="ChEBI" id="CHEBI:30413"/>
    </cofactor>
</comment>
<dbReference type="Gene3D" id="2.60.40.1210">
    <property type="entry name" value="Cellobiose dehydrogenase, cytochrome domain"/>
    <property type="match status" value="1"/>
</dbReference>
<dbReference type="InterPro" id="IPR002403">
    <property type="entry name" value="Cyt_P450_E_grp-IV"/>
</dbReference>
<dbReference type="Pfam" id="PF16010">
    <property type="entry name" value="CDH-cyt"/>
    <property type="match status" value="1"/>
</dbReference>
<keyword evidence="5 14" id="KW-0812">Transmembrane</keyword>
<evidence type="ECO:0000256" key="12">
    <source>
        <dbReference type="PIRSR" id="PIRSR602403-1"/>
    </source>
</evidence>
<dbReference type="GO" id="GO:0004497">
    <property type="term" value="F:monooxygenase activity"/>
    <property type="evidence" value="ECO:0007669"/>
    <property type="project" value="UniProtKB-KW"/>
</dbReference>
<feature type="transmembrane region" description="Helical" evidence="14">
    <location>
        <begin position="751"/>
        <end position="772"/>
    </location>
</feature>
<name>A0AAN9UDX8_9PEZI</name>
<dbReference type="PANTHER" id="PTHR47797">
    <property type="entry name" value="DEHYDROGENASE, PUTATIVE (AFU_ORTHOLOGUE AFUA_8G05805)-RELATED"/>
    <property type="match status" value="1"/>
</dbReference>
<protein>
    <recommendedName>
        <fullName evidence="15">Cytochrome b561 domain-containing protein</fullName>
    </recommendedName>
</protein>
<dbReference type="InterPro" id="IPR036396">
    <property type="entry name" value="Cyt_P450_sf"/>
</dbReference>
<keyword evidence="4" id="KW-0813">Transport</keyword>
<accession>A0AAN9UDX8</accession>
<keyword evidence="9 12" id="KW-0408">Iron</keyword>
<dbReference type="CDD" id="cd09630">
    <property type="entry name" value="CDH_like_cytochrome"/>
    <property type="match status" value="1"/>
</dbReference>
<evidence type="ECO:0000256" key="1">
    <source>
        <dbReference type="ARBA" id="ARBA00001971"/>
    </source>
</evidence>
<feature type="transmembrane region" description="Helical" evidence="14">
    <location>
        <begin position="784"/>
        <end position="803"/>
    </location>
</feature>
<dbReference type="GO" id="GO:0016705">
    <property type="term" value="F:oxidoreductase activity, acting on paired donors, with incorporation or reduction of molecular oxygen"/>
    <property type="evidence" value="ECO:0007669"/>
    <property type="project" value="InterPro"/>
</dbReference>
<evidence type="ECO:0000256" key="10">
    <source>
        <dbReference type="ARBA" id="ARBA00023033"/>
    </source>
</evidence>
<dbReference type="CDD" id="cd08760">
    <property type="entry name" value="Cyt_b561_FRRS1_like"/>
    <property type="match status" value="1"/>
</dbReference>
<keyword evidence="10" id="KW-0560">Oxidoreductase</keyword>
<sequence length="964" mass="107592">MANETAEATDTVVDGSQLVLLCLPLATFILWYLLGEVVSPLKSYPGYTNLWRLYHTYRGSVHLVYQKLHEKYGHIVRVGPNVVDVDLPELVKPVFNDIKGDWKKTEFYHGSSALVNGKIVYNLFSETNAQTHAKMKRPIAKYYSPVGVVALEPHMNKIIGDFCHALETRFMENGQSFDLGKWLLYYTWDVVGAVTFSQPIGYLEKGHDFDGTLGDSESALDYFAVVGMIPVLDYWFDKNPVIHVGPPGFNTITDISLRHLVDRYQGKDTDYHDPEKPDFLDRFIEAKYANPKEVDDAQIISWLMINMIAGADTTATTLRSAFYYSFRDKRIWKRLQEETLTAGLHNKMPVAYNDAHAIPYVEAVVREALRILPGVSMPLERYVPQGGYRLSDGSLLPEGSILGVNPYLLARNKEIYGEDVEDFRPERWLRSEEVGETEEEFERRLAAMNSADLTFGGGRRICTGKNLGLFQVYKVLATLVVLYEFDLVEPNREWKVINSWFPRQEGGLHVKITKRDTNLASAENIVMMKGFNLASAVLAAAALISPSLAAQSTFVSPSESLAFGLSIPDDTNNNDLYFSLAMPRGEYWGAVGLGSHKMRGTLVLMIYSSASADNVTFSPRLATGHTEPEYYSGLDYETLPDNTGFVNDTTYVYSAVCHNCREWPGGSIDVNSTAQEFIFATGPGGNMRSNNQRASVKLHYEHGTFTMDMTHATGPAGPAVLNYTTADDSDGATLVGKITEGMYDWVAVSHAVFMVGCFFGLMPFGVLVLRVGQWVRWHGLNQGVAMLGVIVGFGLGIKTSTLYNRSKSFNAPHQIIGILVFIFLFGQFVLGFMHHRKFKKTQKPTKLAPIHVWLGRLIIVLGIVNGFLGFPLALSPRYDYALLAIILAVVSVMTLVLSCKLLIARRRRRHREQERSEGPPPGYNAEPWVVHGQQPFQATSFEMGSLGKNGRVNVSEAQPPPAYT</sequence>
<feature type="transmembrane region" description="Helical" evidence="14">
    <location>
        <begin position="12"/>
        <end position="34"/>
    </location>
</feature>
<dbReference type="InterPro" id="IPR015920">
    <property type="entry name" value="Cellobiose_DH-like_cyt"/>
</dbReference>
<keyword evidence="7" id="KW-0249">Electron transport</keyword>
<dbReference type="Pfam" id="PF03188">
    <property type="entry name" value="Cytochrom_B561"/>
    <property type="match status" value="1"/>
</dbReference>
<evidence type="ECO:0000256" key="13">
    <source>
        <dbReference type="SAM" id="MobiDB-lite"/>
    </source>
</evidence>
<keyword evidence="8 14" id="KW-1133">Transmembrane helix</keyword>
<dbReference type="SUPFAM" id="SSF48264">
    <property type="entry name" value="Cytochrome P450"/>
    <property type="match status" value="1"/>
</dbReference>
<keyword evidence="6 12" id="KW-0479">Metal-binding</keyword>
<comment type="similarity">
    <text evidence="3">Belongs to the cytochrome P450 family.</text>
</comment>
<dbReference type="CDD" id="cd11060">
    <property type="entry name" value="CYP57A1-like"/>
    <property type="match status" value="1"/>
</dbReference>
<feature type="region of interest" description="Disordered" evidence="13">
    <location>
        <begin position="909"/>
        <end position="928"/>
    </location>
</feature>
<evidence type="ECO:0000256" key="3">
    <source>
        <dbReference type="ARBA" id="ARBA00010617"/>
    </source>
</evidence>
<dbReference type="SMART" id="SM00664">
    <property type="entry name" value="DoH"/>
    <property type="match status" value="1"/>
</dbReference>
<dbReference type="AlphaFoldDB" id="A0AAN9UDX8"/>
<organism evidence="16 17">
    <name type="scientific">Cytospora paraplurivora</name>
    <dbReference type="NCBI Taxonomy" id="2898453"/>
    <lineage>
        <taxon>Eukaryota</taxon>
        <taxon>Fungi</taxon>
        <taxon>Dikarya</taxon>
        <taxon>Ascomycota</taxon>
        <taxon>Pezizomycotina</taxon>
        <taxon>Sordariomycetes</taxon>
        <taxon>Sordariomycetidae</taxon>
        <taxon>Diaporthales</taxon>
        <taxon>Cytosporaceae</taxon>
        <taxon>Cytospora</taxon>
    </lineage>
</organism>
<dbReference type="InterPro" id="IPR001128">
    <property type="entry name" value="Cyt_P450"/>
</dbReference>
<comment type="subcellular location">
    <subcellularLocation>
        <location evidence="2">Membrane</location>
    </subcellularLocation>
</comment>
<evidence type="ECO:0000256" key="4">
    <source>
        <dbReference type="ARBA" id="ARBA00022448"/>
    </source>
</evidence>
<dbReference type="PRINTS" id="PR00465">
    <property type="entry name" value="EP450IV"/>
</dbReference>
<dbReference type="GO" id="GO:0016020">
    <property type="term" value="C:membrane"/>
    <property type="evidence" value="ECO:0007669"/>
    <property type="project" value="UniProtKB-SubCell"/>
</dbReference>
<evidence type="ECO:0000256" key="2">
    <source>
        <dbReference type="ARBA" id="ARBA00004370"/>
    </source>
</evidence>
<evidence type="ECO:0000256" key="11">
    <source>
        <dbReference type="ARBA" id="ARBA00023136"/>
    </source>
</evidence>
<keyword evidence="17" id="KW-1185">Reference proteome</keyword>
<comment type="caution">
    <text evidence="16">The sequence shown here is derived from an EMBL/GenBank/DDBJ whole genome shotgun (WGS) entry which is preliminary data.</text>
</comment>
<feature type="binding site" description="axial binding residue" evidence="12">
    <location>
        <position position="462"/>
    </location>
    <ligand>
        <name>heme</name>
        <dbReference type="ChEBI" id="CHEBI:30413"/>
    </ligand>
    <ligandPart>
        <name>Fe</name>
        <dbReference type="ChEBI" id="CHEBI:18248"/>
    </ligandPart>
</feature>
<keyword evidence="12" id="KW-0349">Heme</keyword>
<evidence type="ECO:0000256" key="14">
    <source>
        <dbReference type="SAM" id="Phobius"/>
    </source>
</evidence>
<feature type="transmembrane region" description="Helical" evidence="14">
    <location>
        <begin position="815"/>
        <end position="833"/>
    </location>
</feature>
<evidence type="ECO:0000256" key="7">
    <source>
        <dbReference type="ARBA" id="ARBA00022982"/>
    </source>
</evidence>
<dbReference type="InterPro" id="IPR006593">
    <property type="entry name" value="Cyt_b561/ferric_Rdtase_TM"/>
</dbReference>
<evidence type="ECO:0000313" key="16">
    <source>
        <dbReference type="EMBL" id="KAK7746385.1"/>
    </source>
</evidence>
<dbReference type="PROSITE" id="PS50939">
    <property type="entry name" value="CYTOCHROME_B561"/>
    <property type="match status" value="1"/>
</dbReference>
<dbReference type="Pfam" id="PF00067">
    <property type="entry name" value="p450"/>
    <property type="match status" value="1"/>
</dbReference>
<evidence type="ECO:0000256" key="6">
    <source>
        <dbReference type="ARBA" id="ARBA00022723"/>
    </source>
</evidence>
<dbReference type="GO" id="GO:0020037">
    <property type="term" value="F:heme binding"/>
    <property type="evidence" value="ECO:0007669"/>
    <property type="project" value="InterPro"/>
</dbReference>
<proteinExistence type="inferred from homology"/>
<gene>
    <name evidence="16" type="ORF">SLS53_002344</name>
</gene>
<feature type="transmembrane region" description="Helical" evidence="14">
    <location>
        <begin position="880"/>
        <end position="903"/>
    </location>
</feature>
<evidence type="ECO:0000259" key="15">
    <source>
        <dbReference type="PROSITE" id="PS50939"/>
    </source>
</evidence>
<dbReference type="SUPFAM" id="SSF49344">
    <property type="entry name" value="CBD9-like"/>
    <property type="match status" value="1"/>
</dbReference>
<feature type="region of interest" description="Disordered" evidence="13">
    <location>
        <begin position="943"/>
        <end position="964"/>
    </location>
</feature>
<evidence type="ECO:0000256" key="9">
    <source>
        <dbReference type="ARBA" id="ARBA00023004"/>
    </source>
</evidence>
<evidence type="ECO:0000256" key="8">
    <source>
        <dbReference type="ARBA" id="ARBA00022989"/>
    </source>
</evidence>
<keyword evidence="10" id="KW-0503">Monooxygenase</keyword>
<dbReference type="PANTHER" id="PTHR47797:SF1">
    <property type="entry name" value="CYTOCHROME B561 DOMAIN-CONTAINING PROTEIN-RELATED"/>
    <property type="match status" value="1"/>
</dbReference>
<dbReference type="SMART" id="SM00665">
    <property type="entry name" value="B561"/>
    <property type="match status" value="1"/>
</dbReference>
<dbReference type="EMBL" id="JAJSPL020000006">
    <property type="protein sequence ID" value="KAK7746385.1"/>
    <property type="molecule type" value="Genomic_DNA"/>
</dbReference>
<dbReference type="InterPro" id="IPR005018">
    <property type="entry name" value="DOMON_domain"/>
</dbReference>
<feature type="transmembrane region" description="Helical" evidence="14">
    <location>
        <begin position="853"/>
        <end position="874"/>
    </location>
</feature>
<dbReference type="PRINTS" id="PR00385">
    <property type="entry name" value="P450"/>
</dbReference>
<feature type="domain" description="Cytochrome b561" evidence="15">
    <location>
        <begin position="709"/>
        <end position="906"/>
    </location>
</feature>
<dbReference type="Gene3D" id="1.20.120.1770">
    <property type="match status" value="1"/>
</dbReference>